<proteinExistence type="predicted"/>
<gene>
    <name evidence="1" type="ORF">EV182_007733</name>
</gene>
<accession>A0ACC1HJB6</accession>
<sequence length="193" mass="21151">SADSTSEIGDFMDIEPIRIGPSGVFVEGDEYDEDEEEVDEEDTSTGGSLLSFSDILLNNGSMLYTEDGYTDSENSSQPSFRRGTAAATTTRPFAASRVNRRFCEASAPLGHEVACYKGHCNIQTLKDVNFYGPRDEYIVSGSDDGNWFIWDKKTAKIVQVLQGDSQVVNVVEARPHRPMVAVSGIDSTVQIFS</sequence>
<comment type="caution">
    <text evidence="1">The sequence shown here is derived from an EMBL/GenBank/DDBJ whole genome shotgun (WGS) entry which is preliminary data.</text>
</comment>
<evidence type="ECO:0000313" key="1">
    <source>
        <dbReference type="EMBL" id="KAJ1676663.1"/>
    </source>
</evidence>
<name>A0ACC1HJB6_9FUNG</name>
<organism evidence="1 2">
    <name type="scientific">Spiromyces aspiralis</name>
    <dbReference type="NCBI Taxonomy" id="68401"/>
    <lineage>
        <taxon>Eukaryota</taxon>
        <taxon>Fungi</taxon>
        <taxon>Fungi incertae sedis</taxon>
        <taxon>Zoopagomycota</taxon>
        <taxon>Kickxellomycotina</taxon>
        <taxon>Kickxellomycetes</taxon>
        <taxon>Kickxellales</taxon>
        <taxon>Kickxellaceae</taxon>
        <taxon>Spiromyces</taxon>
    </lineage>
</organism>
<reference evidence="1" key="1">
    <citation type="submission" date="2022-06" db="EMBL/GenBank/DDBJ databases">
        <title>Phylogenomic reconstructions and comparative analyses of Kickxellomycotina fungi.</title>
        <authorList>
            <person name="Reynolds N.K."/>
            <person name="Stajich J.E."/>
            <person name="Barry K."/>
            <person name="Grigoriev I.V."/>
            <person name="Crous P."/>
            <person name="Smith M.E."/>
        </authorList>
    </citation>
    <scope>NUCLEOTIDE SEQUENCE</scope>
    <source>
        <strain evidence="1">RSA 2271</strain>
    </source>
</reference>
<dbReference type="EMBL" id="JAMZIH010003699">
    <property type="protein sequence ID" value="KAJ1676663.1"/>
    <property type="molecule type" value="Genomic_DNA"/>
</dbReference>
<evidence type="ECO:0000313" key="2">
    <source>
        <dbReference type="Proteomes" id="UP001145114"/>
    </source>
</evidence>
<dbReference type="Proteomes" id="UP001145114">
    <property type="component" value="Unassembled WGS sequence"/>
</dbReference>
<feature type="non-terminal residue" evidence="1">
    <location>
        <position position="193"/>
    </location>
</feature>
<keyword evidence="2" id="KW-1185">Reference proteome</keyword>
<feature type="non-terminal residue" evidence="1">
    <location>
        <position position="1"/>
    </location>
</feature>
<protein>
    <submittedName>
        <fullName evidence="1">Uncharacterized protein</fullName>
    </submittedName>
</protein>